<dbReference type="EMBL" id="CP129013">
    <property type="protein sequence ID" value="WLR42021.1"/>
    <property type="molecule type" value="Genomic_DNA"/>
</dbReference>
<comment type="pathway">
    <text evidence="2">Carbohydrate biosynthesis; dTDP-L-rhamnose biosynthesis.</text>
</comment>
<keyword evidence="2" id="KW-0521">NADP</keyword>
<dbReference type="NCBIfam" id="TIGR01214">
    <property type="entry name" value="rmlD"/>
    <property type="match status" value="1"/>
</dbReference>
<dbReference type="Pfam" id="PF04321">
    <property type="entry name" value="RmlD_sub_bind"/>
    <property type="match status" value="1"/>
</dbReference>
<protein>
    <recommendedName>
        <fullName evidence="2">dTDP-4-dehydrorhamnose reductase</fullName>
        <ecNumber evidence="2">1.1.1.133</ecNumber>
    </recommendedName>
</protein>
<dbReference type="EC" id="1.1.1.133" evidence="2"/>
<dbReference type="Proteomes" id="UP001197974">
    <property type="component" value="Chromosome"/>
</dbReference>
<reference evidence="4 5" key="1">
    <citation type="submission" date="2023-06" db="EMBL/GenBank/DDBJ databases">
        <title>Five Gram-positive bacteria isolated from mangrove sediments in Shenzhen, Guangdong, China.</title>
        <authorList>
            <person name="Yu S."/>
            <person name="Zheng W."/>
            <person name="Huang Y."/>
        </authorList>
    </citation>
    <scope>NUCLEOTIDE SEQUENCE [LARGE SCALE GENOMIC DNA]</scope>
    <source>
        <strain evidence="4 5">SaN35-3</strain>
    </source>
</reference>
<feature type="domain" description="RmlD-like substrate binding" evidence="3">
    <location>
        <begin position="1"/>
        <end position="277"/>
    </location>
</feature>
<keyword evidence="2 4" id="KW-0560">Oxidoreductase</keyword>
<comment type="similarity">
    <text evidence="1 2">Belongs to the dTDP-4-dehydrorhamnose reductase family.</text>
</comment>
<dbReference type="Gene3D" id="3.90.25.10">
    <property type="entry name" value="UDP-galactose 4-epimerase, domain 1"/>
    <property type="match status" value="1"/>
</dbReference>
<evidence type="ECO:0000256" key="2">
    <source>
        <dbReference type="RuleBase" id="RU364082"/>
    </source>
</evidence>
<dbReference type="PANTHER" id="PTHR10491:SF4">
    <property type="entry name" value="METHIONINE ADENOSYLTRANSFERASE 2 SUBUNIT BETA"/>
    <property type="match status" value="1"/>
</dbReference>
<dbReference type="CDD" id="cd05254">
    <property type="entry name" value="dTDP_HR_like_SDR_e"/>
    <property type="match status" value="1"/>
</dbReference>
<evidence type="ECO:0000313" key="4">
    <source>
        <dbReference type="EMBL" id="WLR42021.1"/>
    </source>
</evidence>
<dbReference type="PANTHER" id="PTHR10491">
    <property type="entry name" value="DTDP-4-DEHYDRORHAMNOSE REDUCTASE"/>
    <property type="match status" value="1"/>
</dbReference>
<dbReference type="InterPro" id="IPR029903">
    <property type="entry name" value="RmlD-like-bd"/>
</dbReference>
<dbReference type="RefSeq" id="WP_226541812.1">
    <property type="nucleotide sequence ID" value="NZ_CP129013.1"/>
</dbReference>
<name>A0ABY9JRI5_9BACI</name>
<evidence type="ECO:0000313" key="5">
    <source>
        <dbReference type="Proteomes" id="UP001197974"/>
    </source>
</evidence>
<dbReference type="GO" id="GO:0008831">
    <property type="term" value="F:dTDP-4-dehydrorhamnose reductase activity"/>
    <property type="evidence" value="ECO:0007669"/>
    <property type="project" value="UniProtKB-EC"/>
</dbReference>
<dbReference type="InterPro" id="IPR036291">
    <property type="entry name" value="NAD(P)-bd_dom_sf"/>
</dbReference>
<organism evidence="4 5">
    <name type="scientific">Bacillus carboniphilus</name>
    <dbReference type="NCBI Taxonomy" id="86663"/>
    <lineage>
        <taxon>Bacteria</taxon>
        <taxon>Bacillati</taxon>
        <taxon>Bacillota</taxon>
        <taxon>Bacilli</taxon>
        <taxon>Bacillales</taxon>
        <taxon>Bacillaceae</taxon>
        <taxon>Bacillus</taxon>
    </lineage>
</organism>
<gene>
    <name evidence="4" type="primary">rfbD</name>
    <name evidence="4" type="ORF">LC087_14675</name>
</gene>
<dbReference type="SUPFAM" id="SSF51735">
    <property type="entry name" value="NAD(P)-binding Rossmann-fold domains"/>
    <property type="match status" value="1"/>
</dbReference>
<sequence length="278" mass="32041">MKVIITGGLGQLGTAVHKVFSERAMICHPLGKKELNITSMDQIIYYFNHYEPNMVVHCGAFTNVDGAESKKDQAYLINAIGTKNLAICCENYRIPLVYISTDYVFDGTSSTPYHEFDQPNPINEYGKSKLAGEEMVKQYCSSFYIIRTSWLYSYSHHNFLQTMLRLGKQREPINVVNDQIGSPTYTYDLAEKMVDIFNKEHYGTYHVANSGYCSWYEFAEEIFRIKGMDIRLNAVPTEDFPRDAKRPSFSKLDQMSLRLYKIPPSRHWKSALKSCLNH</sequence>
<keyword evidence="5" id="KW-1185">Reference proteome</keyword>
<dbReference type="InterPro" id="IPR005913">
    <property type="entry name" value="dTDP_dehydrorham_reduct"/>
</dbReference>
<proteinExistence type="inferred from homology"/>
<evidence type="ECO:0000259" key="3">
    <source>
        <dbReference type="Pfam" id="PF04321"/>
    </source>
</evidence>
<dbReference type="Gene3D" id="3.40.50.720">
    <property type="entry name" value="NAD(P)-binding Rossmann-like Domain"/>
    <property type="match status" value="1"/>
</dbReference>
<comment type="function">
    <text evidence="2">Catalyzes the reduction of dTDP-6-deoxy-L-lyxo-4-hexulose to yield dTDP-L-rhamnose.</text>
</comment>
<accession>A0ABY9JRI5</accession>
<evidence type="ECO:0000256" key="1">
    <source>
        <dbReference type="ARBA" id="ARBA00010944"/>
    </source>
</evidence>